<dbReference type="Proteomes" id="UP001476798">
    <property type="component" value="Unassembled WGS sequence"/>
</dbReference>
<name>A0ABV0N2G7_9TELE</name>
<feature type="non-terminal residue" evidence="2">
    <location>
        <position position="1"/>
    </location>
</feature>
<keyword evidence="1" id="KW-1133">Transmembrane helix</keyword>
<evidence type="ECO:0008006" key="4">
    <source>
        <dbReference type="Google" id="ProtNLM"/>
    </source>
</evidence>
<evidence type="ECO:0000313" key="3">
    <source>
        <dbReference type="Proteomes" id="UP001476798"/>
    </source>
</evidence>
<feature type="transmembrane region" description="Helical" evidence="1">
    <location>
        <begin position="179"/>
        <end position="202"/>
    </location>
</feature>
<comment type="caution">
    <text evidence="2">The sequence shown here is derived from an EMBL/GenBank/DDBJ whole genome shotgun (WGS) entry which is preliminary data.</text>
</comment>
<keyword evidence="3" id="KW-1185">Reference proteome</keyword>
<feature type="transmembrane region" description="Helical" evidence="1">
    <location>
        <begin position="104"/>
        <end position="128"/>
    </location>
</feature>
<feature type="transmembrane region" description="Helical" evidence="1">
    <location>
        <begin position="148"/>
        <end position="167"/>
    </location>
</feature>
<keyword evidence="1" id="KW-0812">Transmembrane</keyword>
<feature type="transmembrane region" description="Helical" evidence="1">
    <location>
        <begin position="255"/>
        <end position="279"/>
    </location>
</feature>
<feature type="transmembrane region" description="Helical" evidence="1">
    <location>
        <begin position="300"/>
        <end position="326"/>
    </location>
</feature>
<accession>A0ABV0N2G7</accession>
<reference evidence="2 3" key="1">
    <citation type="submission" date="2021-06" db="EMBL/GenBank/DDBJ databases">
        <authorList>
            <person name="Palmer J.M."/>
        </authorList>
    </citation>
    <scope>NUCLEOTIDE SEQUENCE [LARGE SCALE GENOMIC DNA]</scope>
    <source>
        <strain evidence="2 3">GA_2019</strain>
        <tissue evidence="2">Muscle</tissue>
    </source>
</reference>
<organism evidence="2 3">
    <name type="scientific">Goodea atripinnis</name>
    <dbReference type="NCBI Taxonomy" id="208336"/>
    <lineage>
        <taxon>Eukaryota</taxon>
        <taxon>Metazoa</taxon>
        <taxon>Chordata</taxon>
        <taxon>Craniata</taxon>
        <taxon>Vertebrata</taxon>
        <taxon>Euteleostomi</taxon>
        <taxon>Actinopterygii</taxon>
        <taxon>Neopterygii</taxon>
        <taxon>Teleostei</taxon>
        <taxon>Neoteleostei</taxon>
        <taxon>Acanthomorphata</taxon>
        <taxon>Ovalentaria</taxon>
        <taxon>Atherinomorphae</taxon>
        <taxon>Cyprinodontiformes</taxon>
        <taxon>Goodeidae</taxon>
        <taxon>Goodea</taxon>
    </lineage>
</organism>
<dbReference type="Gene3D" id="1.20.1070.10">
    <property type="entry name" value="Rhodopsin 7-helix transmembrane proteins"/>
    <property type="match status" value="1"/>
</dbReference>
<feature type="transmembrane region" description="Helical" evidence="1">
    <location>
        <begin position="73"/>
        <end position="92"/>
    </location>
</feature>
<gene>
    <name evidence="2" type="ORF">GOODEAATRI_018366</name>
</gene>
<feature type="transmembrane region" description="Helical" evidence="1">
    <location>
        <begin position="32"/>
        <end position="53"/>
    </location>
</feature>
<keyword evidence="1" id="KW-0472">Membrane</keyword>
<feature type="transmembrane region" description="Helical" evidence="1">
    <location>
        <begin position="223"/>
        <end position="243"/>
    </location>
</feature>
<protein>
    <recommendedName>
        <fullName evidence="4">G-protein coupled receptors family 1 profile domain-containing protein</fullName>
    </recommendedName>
</protein>
<feature type="transmembrane region" description="Helical" evidence="1">
    <location>
        <begin position="332"/>
        <end position="358"/>
    </location>
</feature>
<dbReference type="EMBL" id="JAHRIO010021549">
    <property type="protein sequence ID" value="MEQ2165576.1"/>
    <property type="molecule type" value="Genomic_DNA"/>
</dbReference>
<sequence>VMFVNSSSFSSSAKTIYSACQTSIGGKTTNTMYALFSTFLLLPLYILILFMVFQRWRSQHSAPAGTKMSHTDFFTYNMMILEIFCVLASSLYRACRLSVASNVIFTLYTAVTVFVLTPLFTLVLYMGFQRWRHQRFSPAGMTISNTDFFTYNMMFVEVFAVVGSAVYSLGNFIEDEAVLMLGVILSSIIMPGQTLFHLLTCVERYLAVVHPIAYMHLKEAIRVRIRNISSILVWLLSIGWMWLTQWYYPAFPIEPLFSLLGVCILVMLLCCVFVLCALVRPGPGQEGGRKKPADQSKKRAFQMIMAITGTLNSRSAGLLFWLGLINYESFDVMFYCVLIDLGMWLMVPSSLVLPLLFLHRAGKLSCNKQANESG</sequence>
<evidence type="ECO:0000313" key="2">
    <source>
        <dbReference type="EMBL" id="MEQ2165576.1"/>
    </source>
</evidence>
<proteinExistence type="predicted"/>
<evidence type="ECO:0000256" key="1">
    <source>
        <dbReference type="SAM" id="Phobius"/>
    </source>
</evidence>